<keyword evidence="2" id="KW-1185">Reference proteome</keyword>
<comment type="caution">
    <text evidence="1">The sequence shown here is derived from an EMBL/GenBank/DDBJ whole genome shotgun (WGS) entry which is preliminary data.</text>
</comment>
<protein>
    <recommendedName>
        <fullName evidence="3">FAD-binding FR-type domain-containing protein</fullName>
    </recommendedName>
</protein>
<evidence type="ECO:0008006" key="3">
    <source>
        <dbReference type="Google" id="ProtNLM"/>
    </source>
</evidence>
<reference evidence="1" key="1">
    <citation type="submission" date="2023-06" db="EMBL/GenBank/DDBJ databases">
        <authorList>
            <consortium name="Lawrence Berkeley National Laboratory"/>
            <person name="Ahrendt S."/>
            <person name="Sahu N."/>
            <person name="Indic B."/>
            <person name="Wong-Bajracharya J."/>
            <person name="Merenyi Z."/>
            <person name="Ke H.-M."/>
            <person name="Monk M."/>
            <person name="Kocsube S."/>
            <person name="Drula E."/>
            <person name="Lipzen A."/>
            <person name="Balint B."/>
            <person name="Henrissat B."/>
            <person name="Andreopoulos B."/>
            <person name="Martin F.M."/>
            <person name="Harder C.B."/>
            <person name="Rigling D."/>
            <person name="Ford K.L."/>
            <person name="Foster G.D."/>
            <person name="Pangilinan J."/>
            <person name="Papanicolaou A."/>
            <person name="Barry K."/>
            <person name="LaButti K."/>
            <person name="Viragh M."/>
            <person name="Koriabine M."/>
            <person name="Yan M."/>
            <person name="Riley R."/>
            <person name="Champramary S."/>
            <person name="Plett K.L."/>
            <person name="Tsai I.J."/>
            <person name="Slot J."/>
            <person name="Sipos G."/>
            <person name="Plett J."/>
            <person name="Nagy L.G."/>
            <person name="Grigoriev I.V."/>
        </authorList>
    </citation>
    <scope>NUCLEOTIDE SEQUENCE</scope>
    <source>
        <strain evidence="1">FPL87.14</strain>
    </source>
</reference>
<name>A0AA39MJK0_9AGAR</name>
<dbReference type="Proteomes" id="UP001175226">
    <property type="component" value="Unassembled WGS sequence"/>
</dbReference>
<dbReference type="SUPFAM" id="SSF52343">
    <property type="entry name" value="Ferredoxin reductase-like, C-terminal NADP-linked domain"/>
    <property type="match status" value="1"/>
</dbReference>
<evidence type="ECO:0000313" key="1">
    <source>
        <dbReference type="EMBL" id="KAK0435785.1"/>
    </source>
</evidence>
<proteinExistence type="predicted"/>
<gene>
    <name evidence="1" type="ORF">EV421DRAFT_1985867</name>
</gene>
<dbReference type="PANTHER" id="PTHR42815">
    <property type="entry name" value="FAD-BINDING, PUTATIVE (AFU_ORTHOLOGUE AFUA_6G07600)-RELATED"/>
    <property type="match status" value="1"/>
</dbReference>
<evidence type="ECO:0000313" key="2">
    <source>
        <dbReference type="Proteomes" id="UP001175226"/>
    </source>
</evidence>
<dbReference type="InterPro" id="IPR039261">
    <property type="entry name" value="FNR_nucleotide-bd"/>
</dbReference>
<organism evidence="1 2">
    <name type="scientific">Armillaria borealis</name>
    <dbReference type="NCBI Taxonomy" id="47425"/>
    <lineage>
        <taxon>Eukaryota</taxon>
        <taxon>Fungi</taxon>
        <taxon>Dikarya</taxon>
        <taxon>Basidiomycota</taxon>
        <taxon>Agaricomycotina</taxon>
        <taxon>Agaricomycetes</taxon>
        <taxon>Agaricomycetidae</taxon>
        <taxon>Agaricales</taxon>
        <taxon>Marasmiineae</taxon>
        <taxon>Physalacriaceae</taxon>
        <taxon>Armillaria</taxon>
    </lineage>
</organism>
<dbReference type="PANTHER" id="PTHR42815:SF2">
    <property type="entry name" value="FAD-BINDING, PUTATIVE (AFU_ORTHOLOGUE AFUA_6G07600)-RELATED"/>
    <property type="match status" value="1"/>
</dbReference>
<dbReference type="EMBL" id="JAUEPT010000060">
    <property type="protein sequence ID" value="KAK0435785.1"/>
    <property type="molecule type" value="Genomic_DNA"/>
</dbReference>
<sequence>MALYGWHPGEWAICQKVGIDKDPSLNWLYTSVKGDLPPDHGVFYMTRLPFLPITTLDSSGRPWGSILTGPDGEPGFISSPKYTTLSFNVKVWDGDPFVSNVTESGDDEMLMAGIGVEFSTRRRNKFAGKITKRKGHGDGYHFDVHVNEAIGNCPKYIPLRELVPYQGSPMTVFDKRHLSDGDELPDSVISFIQSCDTTFFGTTYAATEDDANRFPSHVSMNIRGGRPGFIRVRPSDKRTLILPDFSGNPTPLASLTLVSFTTGDVLYVTDAQKNMFLQDRLTTIHVTGYIFVRDALSSAPVLRFNDDSPATATLKSIVLHSSTITTFTWESLVELDIIPGQAIILDFSGFIGHPGYQHMAPRNPTSVNDDRIRTWTVSSSHLALTNAFLLTMHEKPGGAATGVLFSLARKIAEVRQALLEDISPLSLTIPIVGVMGDFTLLQASKRLALFAGEIGVVLAKMAETSSAREPDGLLPLIGEREGMAVRVFSDEAVPDSTNITVNQGHLTSVYLVDRWEDWVGRDVFVCGPESYHESVIDGLVEASVEKGTI</sequence>
<dbReference type="AlphaFoldDB" id="A0AA39MJK0"/>
<accession>A0AA39MJK0</accession>